<protein>
    <submittedName>
        <fullName evidence="1">Uncharacterized protein</fullName>
    </submittedName>
</protein>
<dbReference type="RefSeq" id="XP_013252215.1">
    <property type="nucleotide sequence ID" value="XM_013396761.1"/>
</dbReference>
<dbReference type="OrthoDB" id="354950at2759"/>
<sequence length="414" mass="44699">MITGVSVQFTVSVGKRIWAKLLRSRSSSSSSAAAAAPAAAAPAAAAAGAEDMQLPCEALNPLSIWEVAEKIEVLVKRILTAYRHRWMQEELADLLQAPLLPPPPIFIKCLGVERSKESASSIEVKFVQRPDNIILQPEDLGTPILPYATPLGAVLLSRVLGMVDDADLMDFAVLVGRGERGLHPADFPPHPRGSVALVRDARLTEGLFPMTTPVLLGFERMRRHSVMSPLGRALHQQSCSVEMSRGLLLMRDRVAAQAGDAGLSSVEESLRGEDVSSTLVDIAEKICSMRDIVANACIASQQELEVMAQTVGHLTSTVLSGSRCMRIAASSSRSRKRSSSSSTSRDLGFVVTYLLKLCKDYAAYCASVVALIRDLKTLADKYKTAKKSNKGDTERCTLPSVNLTLLNNPNQTCK</sequence>
<reference evidence="1" key="2">
    <citation type="submission" date="2013-10" db="EMBL/GenBank/DDBJ databases">
        <authorList>
            <person name="Aslett M."/>
        </authorList>
    </citation>
    <scope>NUCLEOTIDE SEQUENCE</scope>
    <source>
        <strain evidence="1">Houghton</strain>
    </source>
</reference>
<dbReference type="VEuPathDB" id="ToxoDB:EAH_00064020"/>
<accession>U6GCZ6</accession>
<dbReference type="GeneID" id="25274472"/>
<reference evidence="1" key="1">
    <citation type="submission" date="2013-10" db="EMBL/GenBank/DDBJ databases">
        <title>Genomic analysis of the causative agents of coccidiosis in chickens.</title>
        <authorList>
            <person name="Reid A.J."/>
            <person name="Blake D."/>
            <person name="Billington K."/>
            <person name="Browne H."/>
            <person name="Dunn M."/>
            <person name="Hung S."/>
            <person name="Kawahara F."/>
            <person name="Miranda-Saavedra D."/>
            <person name="Mourier T."/>
            <person name="Nagra H."/>
            <person name="Otto T.D."/>
            <person name="Rawlings N."/>
            <person name="Sanchez A."/>
            <person name="Sanders M."/>
            <person name="Subramaniam C."/>
            <person name="Tay Y."/>
            <person name="Dear P."/>
            <person name="Doerig C."/>
            <person name="Gruber A."/>
            <person name="Parkinson J."/>
            <person name="Shirley M."/>
            <person name="Wan K.L."/>
            <person name="Berriman M."/>
            <person name="Tomley F."/>
            <person name="Pain A."/>
        </authorList>
    </citation>
    <scope>NUCLEOTIDE SEQUENCE</scope>
    <source>
        <strain evidence="1">Houghton</strain>
    </source>
</reference>
<proteinExistence type="predicted"/>
<keyword evidence="2" id="KW-1185">Reference proteome</keyword>
<name>U6GCZ6_EIMAC</name>
<gene>
    <name evidence="1" type="ORF">EAH_00064020</name>
</gene>
<dbReference type="Proteomes" id="UP000018050">
    <property type="component" value="Unassembled WGS sequence"/>
</dbReference>
<dbReference type="AlphaFoldDB" id="U6GCZ6"/>
<evidence type="ECO:0000313" key="1">
    <source>
        <dbReference type="EMBL" id="CDI77422.1"/>
    </source>
</evidence>
<dbReference type="EMBL" id="HG670660">
    <property type="protein sequence ID" value="CDI77422.1"/>
    <property type="molecule type" value="Genomic_DNA"/>
</dbReference>
<evidence type="ECO:0000313" key="2">
    <source>
        <dbReference type="Proteomes" id="UP000018050"/>
    </source>
</evidence>
<organism evidence="1 2">
    <name type="scientific">Eimeria acervulina</name>
    <name type="common">Coccidian parasite</name>
    <dbReference type="NCBI Taxonomy" id="5801"/>
    <lineage>
        <taxon>Eukaryota</taxon>
        <taxon>Sar</taxon>
        <taxon>Alveolata</taxon>
        <taxon>Apicomplexa</taxon>
        <taxon>Conoidasida</taxon>
        <taxon>Coccidia</taxon>
        <taxon>Eucoccidiorida</taxon>
        <taxon>Eimeriorina</taxon>
        <taxon>Eimeriidae</taxon>
        <taxon>Eimeria</taxon>
    </lineage>
</organism>